<sequence length="63" mass="7159">PVQESPVIPVAPSVPRKRGRPRKYDRNTQPDNQPVAEEEKDVRGRGRPRKLDDNETTLGSRLV</sequence>
<feature type="compositionally biased region" description="Basic and acidic residues" evidence="1">
    <location>
        <begin position="40"/>
        <end position="53"/>
    </location>
</feature>
<dbReference type="Proteomes" id="UP000780801">
    <property type="component" value="Unassembled WGS sequence"/>
</dbReference>
<organism evidence="2 3">
    <name type="scientific">Lunasporangiospora selenospora</name>
    <dbReference type="NCBI Taxonomy" id="979761"/>
    <lineage>
        <taxon>Eukaryota</taxon>
        <taxon>Fungi</taxon>
        <taxon>Fungi incertae sedis</taxon>
        <taxon>Mucoromycota</taxon>
        <taxon>Mortierellomycotina</taxon>
        <taxon>Mortierellomycetes</taxon>
        <taxon>Mortierellales</taxon>
        <taxon>Mortierellaceae</taxon>
        <taxon>Lunasporangiospora</taxon>
    </lineage>
</organism>
<evidence type="ECO:0000313" key="2">
    <source>
        <dbReference type="EMBL" id="KAF9581920.1"/>
    </source>
</evidence>
<dbReference type="InterPro" id="IPR017956">
    <property type="entry name" value="AT_hook_DNA-bd_motif"/>
</dbReference>
<reference evidence="2" key="1">
    <citation type="journal article" date="2020" name="Fungal Divers.">
        <title>Resolving the Mortierellaceae phylogeny through synthesis of multi-gene phylogenetics and phylogenomics.</title>
        <authorList>
            <person name="Vandepol N."/>
            <person name="Liber J."/>
            <person name="Desiro A."/>
            <person name="Na H."/>
            <person name="Kennedy M."/>
            <person name="Barry K."/>
            <person name="Grigoriev I.V."/>
            <person name="Miller A.N."/>
            <person name="O'Donnell K."/>
            <person name="Stajich J.E."/>
            <person name="Bonito G."/>
        </authorList>
    </citation>
    <scope>NUCLEOTIDE SEQUENCE</scope>
    <source>
        <strain evidence="2">KOD1015</strain>
    </source>
</reference>
<keyword evidence="3" id="KW-1185">Reference proteome</keyword>
<dbReference type="GO" id="GO:0003677">
    <property type="term" value="F:DNA binding"/>
    <property type="evidence" value="ECO:0007669"/>
    <property type="project" value="InterPro"/>
</dbReference>
<name>A0A9P6KEN0_9FUNG</name>
<protein>
    <submittedName>
        <fullName evidence="2">Uncharacterized protein</fullName>
    </submittedName>
</protein>
<accession>A0A9P6KEN0</accession>
<dbReference type="AlphaFoldDB" id="A0A9P6KEN0"/>
<evidence type="ECO:0000313" key="3">
    <source>
        <dbReference type="Proteomes" id="UP000780801"/>
    </source>
</evidence>
<dbReference type="Pfam" id="PF02178">
    <property type="entry name" value="AT_hook"/>
    <property type="match status" value="2"/>
</dbReference>
<dbReference type="EMBL" id="JAABOA010001264">
    <property type="protein sequence ID" value="KAF9581920.1"/>
    <property type="molecule type" value="Genomic_DNA"/>
</dbReference>
<comment type="caution">
    <text evidence="2">The sequence shown here is derived from an EMBL/GenBank/DDBJ whole genome shotgun (WGS) entry which is preliminary data.</text>
</comment>
<feature type="non-terminal residue" evidence="2">
    <location>
        <position position="1"/>
    </location>
</feature>
<gene>
    <name evidence="2" type="ORF">BGW38_000891</name>
</gene>
<proteinExistence type="predicted"/>
<feature type="region of interest" description="Disordered" evidence="1">
    <location>
        <begin position="1"/>
        <end position="63"/>
    </location>
</feature>
<evidence type="ECO:0000256" key="1">
    <source>
        <dbReference type="SAM" id="MobiDB-lite"/>
    </source>
</evidence>